<keyword evidence="2 9" id="KW-0963">Cytoplasm</keyword>
<name>A0A511HBF0_9BACT</name>
<keyword evidence="16" id="KW-1185">Reference proteome</keyword>
<evidence type="ECO:0000256" key="6">
    <source>
        <dbReference type="ARBA" id="ARBA00022917"/>
    </source>
</evidence>
<dbReference type="GO" id="GO:0006429">
    <property type="term" value="P:leucyl-tRNA aminoacylation"/>
    <property type="evidence" value="ECO:0007669"/>
    <property type="project" value="UniProtKB-UniRule"/>
</dbReference>
<dbReference type="FunFam" id="3.40.50.620:FF:000056">
    <property type="entry name" value="Leucine--tRNA ligase"/>
    <property type="match status" value="1"/>
</dbReference>
<evidence type="ECO:0000256" key="3">
    <source>
        <dbReference type="ARBA" id="ARBA00022598"/>
    </source>
</evidence>
<dbReference type="InterPro" id="IPR013155">
    <property type="entry name" value="M/V/L/I-tRNA-synth_anticd-bd"/>
</dbReference>
<evidence type="ECO:0000259" key="11">
    <source>
        <dbReference type="Pfam" id="PF00133"/>
    </source>
</evidence>
<dbReference type="GO" id="GO:0004823">
    <property type="term" value="F:leucine-tRNA ligase activity"/>
    <property type="evidence" value="ECO:0007669"/>
    <property type="project" value="UniProtKB-UniRule"/>
</dbReference>
<evidence type="ECO:0000313" key="14">
    <source>
        <dbReference type="EMBL" id="GEL70887.1"/>
    </source>
</evidence>
<dbReference type="PROSITE" id="PS00178">
    <property type="entry name" value="AA_TRNA_LIGASE_I"/>
    <property type="match status" value="1"/>
</dbReference>
<dbReference type="InterPro" id="IPR025709">
    <property type="entry name" value="Leu_tRNA-synth_edit"/>
</dbReference>
<sequence>MSTERPKYDPANIEPLWQARWEEQRLFEARRHPGKPKAYILDMFPYPSGAGLHVGHPEGYTATDIISRYLRMRGYDVLHPMGWDAFGLPAEQHALETGTRPADTTAKNIATFKRQLKSLGFSYDWSRELSTTDTEYVRWTQWLFLKLFERGLAYQAELPVNWCAALGTVLANEEVIDGKSERGSHPVVRLPLRQWTLRITAYADRLAEDLSGLDWPETREKQLHWIGRSEGAEVDFLIEGSADRLRIFTTRPDTLFGATYMVVAPEHPLLERFATAERRAEVLAYREATASRSELDRTALTKAKTGVFTGSYALHPLTGARLPIWVADFVLGSYGTGAIMAVPGHDARDFEFARALGLPVVEVVSADGALNETGTWTEAFVGDGVAVRSRFLDGLRTPEAKAAMLAHLEREGLGARRVQYRLRDWVFSRQRYWGEPIPIYFPVELAEGSSDPRVHPHTIRYDQPLPVSEDELPVRLPELEDFKPSEDPAGPLARALDWRFFQRDGKWYARETNTMPQWAGSCWYYLRFTDPKNTQAIFSQEAYDAWMPVDLYVGGSEHAVLHLLYARFWHKVLFDCGLVTHAEPFKKLVHQGMILGENNEKMSKSRGNVVNPDDIVRQFGADALRMYEMFMGPLEAVKPWQTNGVIGVRRFLDRVWNMLAFVTEDAGGAPAELTEDVRRLLHKTVKKVGEDIEALRFNTAVSAMMILANALAELPRVPLEAARVFARILSPFAPHLSEELWHRWGASESISLQPWPEYDPALTVDELVEMAIQVNGKVRGKLRLKRDATEAEAREAVHREPELIPHLAGKTERRFVYVPGRIINIVVG</sequence>
<evidence type="ECO:0000256" key="8">
    <source>
        <dbReference type="ARBA" id="ARBA00047469"/>
    </source>
</evidence>
<feature type="domain" description="Aminoacyl-tRNA synthetase class Ia" evidence="11">
    <location>
        <begin position="17"/>
        <end position="222"/>
    </location>
</feature>
<dbReference type="InterPro" id="IPR002300">
    <property type="entry name" value="aa-tRNA-synth_Ia"/>
</dbReference>
<feature type="binding site" evidence="9">
    <location>
        <position position="604"/>
    </location>
    <ligand>
        <name>ATP</name>
        <dbReference type="ChEBI" id="CHEBI:30616"/>
    </ligand>
</feature>
<dbReference type="Gene3D" id="3.90.740.10">
    <property type="entry name" value="Valyl/Leucyl/Isoleucyl-tRNA synthetase, editing domain"/>
    <property type="match status" value="1"/>
</dbReference>
<dbReference type="Proteomes" id="UP000321224">
    <property type="component" value="Unassembled WGS sequence"/>
</dbReference>
<dbReference type="InterPro" id="IPR009008">
    <property type="entry name" value="Val/Leu/Ile-tRNA-synth_edit"/>
</dbReference>
<keyword evidence="4 9" id="KW-0547">Nucleotide-binding</keyword>
<dbReference type="CDD" id="cd00812">
    <property type="entry name" value="LeuRS_core"/>
    <property type="match status" value="1"/>
</dbReference>
<comment type="catalytic activity">
    <reaction evidence="8 9">
        <text>tRNA(Leu) + L-leucine + ATP = L-leucyl-tRNA(Leu) + AMP + diphosphate</text>
        <dbReference type="Rhea" id="RHEA:11688"/>
        <dbReference type="Rhea" id="RHEA-COMP:9613"/>
        <dbReference type="Rhea" id="RHEA-COMP:9622"/>
        <dbReference type="ChEBI" id="CHEBI:30616"/>
        <dbReference type="ChEBI" id="CHEBI:33019"/>
        <dbReference type="ChEBI" id="CHEBI:57427"/>
        <dbReference type="ChEBI" id="CHEBI:78442"/>
        <dbReference type="ChEBI" id="CHEBI:78494"/>
        <dbReference type="ChEBI" id="CHEBI:456215"/>
        <dbReference type="EC" id="6.1.1.4"/>
    </reaction>
</comment>
<dbReference type="PANTHER" id="PTHR43740:SF2">
    <property type="entry name" value="LEUCINE--TRNA LIGASE, MITOCHONDRIAL"/>
    <property type="match status" value="1"/>
</dbReference>
<dbReference type="Pfam" id="PF00133">
    <property type="entry name" value="tRNA-synt_1"/>
    <property type="match status" value="2"/>
</dbReference>
<keyword evidence="6 9" id="KW-0648">Protein biosynthesis</keyword>
<dbReference type="FunFam" id="3.40.50.620:FF:000077">
    <property type="entry name" value="Leucine--tRNA ligase"/>
    <property type="match status" value="1"/>
</dbReference>
<dbReference type="GO" id="GO:0005829">
    <property type="term" value="C:cytosol"/>
    <property type="evidence" value="ECO:0007669"/>
    <property type="project" value="TreeGrafter"/>
</dbReference>
<accession>A0A511HBF0</accession>
<comment type="caution">
    <text evidence="9">Lacks conserved residue(s) required for the propagation of feature annotation.</text>
</comment>
<keyword evidence="3 9" id="KW-0436">Ligase</keyword>
<gene>
    <name evidence="9 14" type="primary">leuS</name>
    <name evidence="14" type="ORF">MVI01_26710</name>
    <name evidence="15" type="ORF">SAMN04488504_10554</name>
</gene>
<dbReference type="SUPFAM" id="SSF47323">
    <property type="entry name" value="Anticodon-binding domain of a subclass of class I aminoacyl-tRNA synthetases"/>
    <property type="match status" value="1"/>
</dbReference>
<feature type="domain" description="Leucyl-tRNA synthetase editing" evidence="13">
    <location>
        <begin position="224"/>
        <end position="408"/>
    </location>
</feature>
<evidence type="ECO:0000313" key="16">
    <source>
        <dbReference type="Proteomes" id="UP000198717"/>
    </source>
</evidence>
<evidence type="ECO:0000256" key="9">
    <source>
        <dbReference type="HAMAP-Rule" id="MF_00049"/>
    </source>
</evidence>
<dbReference type="HAMAP" id="MF_00049_B">
    <property type="entry name" value="Leu_tRNA_synth_B"/>
    <property type="match status" value="1"/>
</dbReference>
<dbReference type="PANTHER" id="PTHR43740">
    <property type="entry name" value="LEUCYL-TRNA SYNTHETASE"/>
    <property type="match status" value="1"/>
</dbReference>
<dbReference type="GO" id="GO:0005524">
    <property type="term" value="F:ATP binding"/>
    <property type="evidence" value="ECO:0007669"/>
    <property type="project" value="UniProtKB-UniRule"/>
</dbReference>
<dbReference type="Pfam" id="PF08264">
    <property type="entry name" value="Anticodon_1"/>
    <property type="match status" value="1"/>
</dbReference>
<evidence type="ECO:0000259" key="13">
    <source>
        <dbReference type="Pfam" id="PF13603"/>
    </source>
</evidence>
<evidence type="ECO:0000313" key="17">
    <source>
        <dbReference type="Proteomes" id="UP000321224"/>
    </source>
</evidence>
<dbReference type="SUPFAM" id="SSF52374">
    <property type="entry name" value="Nucleotidylyl transferase"/>
    <property type="match status" value="1"/>
</dbReference>
<dbReference type="EMBL" id="FNAJ01000005">
    <property type="protein sequence ID" value="SDE21347.1"/>
    <property type="molecule type" value="Genomic_DNA"/>
</dbReference>
<dbReference type="RefSeq" id="WP_090490501.1">
    <property type="nucleotide sequence ID" value="NZ_BJVY01000012.1"/>
</dbReference>
<dbReference type="InterPro" id="IPR009080">
    <property type="entry name" value="tRNAsynth_Ia_anticodon-bd"/>
</dbReference>
<dbReference type="Proteomes" id="UP000198717">
    <property type="component" value="Unassembled WGS sequence"/>
</dbReference>
<reference evidence="14 17" key="2">
    <citation type="submission" date="2019-07" db="EMBL/GenBank/DDBJ databases">
        <title>Whole genome shotgun sequence of Myxococcus virescens NBRC 100334.</title>
        <authorList>
            <person name="Hosoyama A."/>
            <person name="Uohara A."/>
            <person name="Ohji S."/>
            <person name="Ichikawa N."/>
        </authorList>
    </citation>
    <scope>NUCLEOTIDE SEQUENCE [LARGE SCALE GENOMIC DNA]</scope>
    <source>
        <strain evidence="14 17">NBRC 100334</strain>
    </source>
</reference>
<protein>
    <recommendedName>
        <fullName evidence="9">Leucine--tRNA ligase</fullName>
        <ecNumber evidence="9">6.1.1.4</ecNumber>
    </recommendedName>
    <alternativeName>
        <fullName evidence="9">Leucyl-tRNA synthetase</fullName>
        <shortName evidence="9">LeuRS</shortName>
    </alternativeName>
</protein>
<evidence type="ECO:0000256" key="10">
    <source>
        <dbReference type="RuleBase" id="RU363035"/>
    </source>
</evidence>
<dbReference type="InterPro" id="IPR001412">
    <property type="entry name" value="aa-tRNA-synth_I_CS"/>
</dbReference>
<keyword evidence="7 9" id="KW-0030">Aminoacyl-tRNA synthetase</keyword>
<dbReference type="FunFam" id="1.10.730.10:FF:000011">
    <property type="entry name" value="Leucine--tRNA ligase chloroplastic/mitochondrial"/>
    <property type="match status" value="1"/>
</dbReference>
<evidence type="ECO:0000256" key="4">
    <source>
        <dbReference type="ARBA" id="ARBA00022741"/>
    </source>
</evidence>
<reference evidence="15 16" key="1">
    <citation type="submission" date="2016-10" db="EMBL/GenBank/DDBJ databases">
        <authorList>
            <person name="Varghese N."/>
            <person name="Submissions S."/>
        </authorList>
    </citation>
    <scope>NUCLEOTIDE SEQUENCE [LARGE SCALE GENOMIC DNA]</scope>
    <source>
        <strain evidence="15 16">DSM 2260</strain>
    </source>
</reference>
<dbReference type="Gene3D" id="1.10.730.10">
    <property type="entry name" value="Isoleucyl-tRNA Synthetase, Domain 1"/>
    <property type="match status" value="1"/>
</dbReference>
<evidence type="ECO:0000259" key="12">
    <source>
        <dbReference type="Pfam" id="PF08264"/>
    </source>
</evidence>
<comment type="similarity">
    <text evidence="1 9 10">Belongs to the class-I aminoacyl-tRNA synthetase family.</text>
</comment>
<dbReference type="Gene3D" id="3.10.20.590">
    <property type="match status" value="1"/>
</dbReference>
<proteinExistence type="inferred from homology"/>
<comment type="subcellular location">
    <subcellularLocation>
        <location evidence="9">Cytoplasm</location>
    </subcellularLocation>
</comment>
<organism evidence="14 17">
    <name type="scientific">Myxococcus virescens</name>
    <dbReference type="NCBI Taxonomy" id="83456"/>
    <lineage>
        <taxon>Bacteria</taxon>
        <taxon>Pseudomonadati</taxon>
        <taxon>Myxococcota</taxon>
        <taxon>Myxococcia</taxon>
        <taxon>Myxococcales</taxon>
        <taxon>Cystobacterineae</taxon>
        <taxon>Myxococcaceae</taxon>
        <taxon>Myxococcus</taxon>
    </lineage>
</organism>
<dbReference type="InterPro" id="IPR002302">
    <property type="entry name" value="Leu-tRNA-ligase"/>
</dbReference>
<feature type="domain" description="Methionyl/Valyl/Leucyl/Isoleucyl-tRNA synthetase anticodon-binding" evidence="12">
    <location>
        <begin position="678"/>
        <end position="789"/>
    </location>
</feature>
<evidence type="ECO:0000313" key="15">
    <source>
        <dbReference type="EMBL" id="SDE21347.1"/>
    </source>
</evidence>
<dbReference type="Pfam" id="PF13603">
    <property type="entry name" value="tRNA-synt_1_2"/>
    <property type="match status" value="1"/>
</dbReference>
<dbReference type="SUPFAM" id="SSF50677">
    <property type="entry name" value="ValRS/IleRS/LeuRS editing domain"/>
    <property type="match status" value="1"/>
</dbReference>
<dbReference type="NCBIfam" id="TIGR00396">
    <property type="entry name" value="leuS_bact"/>
    <property type="match status" value="1"/>
</dbReference>
<dbReference type="PRINTS" id="PR00985">
    <property type="entry name" value="TRNASYNTHLEU"/>
</dbReference>
<dbReference type="EMBL" id="BJVY01000012">
    <property type="protein sequence ID" value="GEL70887.1"/>
    <property type="molecule type" value="Genomic_DNA"/>
</dbReference>
<dbReference type="InterPro" id="IPR014729">
    <property type="entry name" value="Rossmann-like_a/b/a_fold"/>
</dbReference>
<feature type="short sequence motif" description="'KMSKS' region" evidence="9">
    <location>
        <begin position="601"/>
        <end position="605"/>
    </location>
</feature>
<evidence type="ECO:0000256" key="5">
    <source>
        <dbReference type="ARBA" id="ARBA00022840"/>
    </source>
</evidence>
<dbReference type="Gene3D" id="3.40.50.620">
    <property type="entry name" value="HUPs"/>
    <property type="match status" value="2"/>
</dbReference>
<comment type="caution">
    <text evidence="14">The sequence shown here is derived from an EMBL/GenBank/DDBJ whole genome shotgun (WGS) entry which is preliminary data.</text>
</comment>
<dbReference type="CDD" id="cd07958">
    <property type="entry name" value="Anticodon_Ia_Leu_BEm"/>
    <property type="match status" value="1"/>
</dbReference>
<evidence type="ECO:0000256" key="1">
    <source>
        <dbReference type="ARBA" id="ARBA00005594"/>
    </source>
</evidence>
<feature type="domain" description="Aminoacyl-tRNA synthetase class Ia" evidence="11">
    <location>
        <begin position="540"/>
        <end position="627"/>
    </location>
</feature>
<evidence type="ECO:0000256" key="7">
    <source>
        <dbReference type="ARBA" id="ARBA00023146"/>
    </source>
</evidence>
<evidence type="ECO:0000256" key="2">
    <source>
        <dbReference type="ARBA" id="ARBA00022490"/>
    </source>
</evidence>
<keyword evidence="5 9" id="KW-0067">ATP-binding</keyword>
<dbReference type="EC" id="6.1.1.4" evidence="9"/>
<dbReference type="AlphaFoldDB" id="A0A511HBF0"/>
<dbReference type="GO" id="GO:0002161">
    <property type="term" value="F:aminoacyl-tRNA deacylase activity"/>
    <property type="evidence" value="ECO:0007669"/>
    <property type="project" value="InterPro"/>
</dbReference>